<sequence>MQTKRPIRVALVNDYEVVVAGLNQMFANYTDRIEVVKLIANREVRERVDIALYDSFGQTAPEADSVERVLRNPLVKRTVVYTWNFQPARVNQATHEGASGYLSKTLPARELVDALEQVHAGKLVVSPVPRAANPTGGNWPGREEGLSYRESEVIALITEGLSNAEIATTMYLSPNSVKSYIRSAYRKIGVARRSQAVAWGMRHGFAADHLRLDPDDVPA</sequence>
<protein>
    <submittedName>
        <fullName evidence="3">Helix-turn-helix transcriptional regulator</fullName>
    </submittedName>
</protein>
<dbReference type="EMBL" id="LT985188">
    <property type="protein sequence ID" value="SPD86089.1"/>
    <property type="molecule type" value="Genomic_DNA"/>
</dbReference>
<dbReference type="InterPro" id="IPR039420">
    <property type="entry name" value="WalR-like"/>
</dbReference>
<dbReference type="GO" id="GO:0003677">
    <property type="term" value="F:DNA binding"/>
    <property type="evidence" value="ECO:0007669"/>
    <property type="project" value="UniProtKB-KW"/>
</dbReference>
<dbReference type="CDD" id="cd06170">
    <property type="entry name" value="LuxR_C_like"/>
    <property type="match status" value="1"/>
</dbReference>
<dbReference type="Pfam" id="PF00196">
    <property type="entry name" value="GerE"/>
    <property type="match status" value="1"/>
</dbReference>
<evidence type="ECO:0000313" key="3">
    <source>
        <dbReference type="EMBL" id="SPD86089.1"/>
    </source>
</evidence>
<evidence type="ECO:0000256" key="1">
    <source>
        <dbReference type="ARBA" id="ARBA00023125"/>
    </source>
</evidence>
<dbReference type="SMART" id="SM00421">
    <property type="entry name" value="HTH_LUXR"/>
    <property type="match status" value="1"/>
</dbReference>
<dbReference type="InterPro" id="IPR000792">
    <property type="entry name" value="Tscrpt_reg_LuxR_C"/>
</dbReference>
<dbReference type="SUPFAM" id="SSF46894">
    <property type="entry name" value="C-terminal effector domain of the bipartite response regulators"/>
    <property type="match status" value="1"/>
</dbReference>
<dbReference type="Proteomes" id="UP000238164">
    <property type="component" value="Chromosome 1"/>
</dbReference>
<dbReference type="InterPro" id="IPR016032">
    <property type="entry name" value="Sig_transdc_resp-reg_C-effctor"/>
</dbReference>
<dbReference type="PROSITE" id="PS00622">
    <property type="entry name" value="HTH_LUXR_1"/>
    <property type="match status" value="1"/>
</dbReference>
<dbReference type="AlphaFoldDB" id="A0A2N9JEW5"/>
<organism evidence="3 4">
    <name type="scientific">Micropruina glycogenica</name>
    <dbReference type="NCBI Taxonomy" id="75385"/>
    <lineage>
        <taxon>Bacteria</taxon>
        <taxon>Bacillati</taxon>
        <taxon>Actinomycetota</taxon>
        <taxon>Actinomycetes</taxon>
        <taxon>Propionibacteriales</taxon>
        <taxon>Nocardioidaceae</taxon>
        <taxon>Micropruina</taxon>
    </lineage>
</organism>
<keyword evidence="1" id="KW-0238">DNA-binding</keyword>
<dbReference type="GO" id="GO:0006355">
    <property type="term" value="P:regulation of DNA-templated transcription"/>
    <property type="evidence" value="ECO:0007669"/>
    <property type="project" value="InterPro"/>
</dbReference>
<evidence type="ECO:0000259" key="2">
    <source>
        <dbReference type="PROSITE" id="PS50043"/>
    </source>
</evidence>
<dbReference type="InterPro" id="IPR011006">
    <property type="entry name" value="CheY-like_superfamily"/>
</dbReference>
<dbReference type="PANTHER" id="PTHR43214">
    <property type="entry name" value="TWO-COMPONENT RESPONSE REGULATOR"/>
    <property type="match status" value="1"/>
</dbReference>
<name>A0A2N9JEW5_9ACTN</name>
<dbReference type="PANTHER" id="PTHR43214:SF43">
    <property type="entry name" value="TWO-COMPONENT RESPONSE REGULATOR"/>
    <property type="match status" value="1"/>
</dbReference>
<keyword evidence="4" id="KW-1185">Reference proteome</keyword>
<dbReference type="PROSITE" id="PS50043">
    <property type="entry name" value="HTH_LUXR_2"/>
    <property type="match status" value="1"/>
</dbReference>
<dbReference type="Gene3D" id="3.40.50.2300">
    <property type="match status" value="1"/>
</dbReference>
<proteinExistence type="predicted"/>
<gene>
    <name evidence="3" type="ORF">MPLG2_1053</name>
</gene>
<dbReference type="RefSeq" id="WP_231935811.1">
    <property type="nucleotide sequence ID" value="NZ_BAAAGO010000015.1"/>
</dbReference>
<dbReference type="PRINTS" id="PR00038">
    <property type="entry name" value="HTHLUXR"/>
</dbReference>
<dbReference type="KEGG" id="mgg:MPLG2_1053"/>
<evidence type="ECO:0000313" key="4">
    <source>
        <dbReference type="Proteomes" id="UP000238164"/>
    </source>
</evidence>
<accession>A0A2N9JEW5</accession>
<reference evidence="3 4" key="1">
    <citation type="submission" date="2018-02" db="EMBL/GenBank/DDBJ databases">
        <authorList>
            <person name="Cohen D.B."/>
            <person name="Kent A.D."/>
        </authorList>
    </citation>
    <scope>NUCLEOTIDE SEQUENCE [LARGE SCALE GENOMIC DNA]</scope>
    <source>
        <strain evidence="3">1</strain>
    </source>
</reference>
<dbReference type="SUPFAM" id="SSF52172">
    <property type="entry name" value="CheY-like"/>
    <property type="match status" value="1"/>
</dbReference>
<feature type="domain" description="HTH luxR-type" evidence="2">
    <location>
        <begin position="139"/>
        <end position="204"/>
    </location>
</feature>